<dbReference type="AlphaFoldDB" id="A0A166KW54"/>
<keyword evidence="4" id="KW-1185">Reference proteome</keyword>
<proteinExistence type="predicted"/>
<feature type="region of interest" description="Disordered" evidence="2">
    <location>
        <begin position="1"/>
        <end position="26"/>
    </location>
</feature>
<gene>
    <name evidence="3" type="ORF">FIBSPDRAFT_739160</name>
</gene>
<evidence type="ECO:0000256" key="2">
    <source>
        <dbReference type="SAM" id="MobiDB-lite"/>
    </source>
</evidence>
<protein>
    <submittedName>
        <fullName evidence="3">Uncharacterized protein</fullName>
    </submittedName>
</protein>
<dbReference type="Proteomes" id="UP000076532">
    <property type="component" value="Unassembled WGS sequence"/>
</dbReference>
<feature type="region of interest" description="Disordered" evidence="2">
    <location>
        <begin position="898"/>
        <end position="920"/>
    </location>
</feature>
<sequence>MLISQLLNPEPVGRPAEHVGTSDASVNSSTLTTAVLPIPTSSTPIDGPDDSNILSVQDLSAQENVYLNRKTTLVKLFTYTRSAAAVEYPATHAQRPVGHLFEVDPDDWFNPRLNFAYSQGEPSGSRTTENGKAIFCQLLVDTDGNKVPCKVSQFTCNLQAPHEMATRDELRLRLQESQKLLNVDITQRALFSKTLSLYRAYRVHGCLGPASPSIFPTPPPEDTEDAWLTRLQQIRRGHDAKVTCDGELIFDHDHMGQAFIRCQHFSAREGGTRDHLFSHTPASGLYDTEYLEALFDNDTVNISRFEAAAKADGYGPLAPCTSISNASSVKFNCHMSFRTLDGELDLAEMVHLQCQSTFRCFEPLEGYRAACPRVLIVCRYSHTHPIPLPTKTPPSIRQQVFSLLSSIEQDLPDLTSRRFLRHSVTRAYLHDHFPTTPSPSLADLHISLANRAHVNTYIVRVQNRCFPLGTGWKGLVHLKSLQDEKMPREDFYIRYMAEIPLEGLPTHDEDDPEPAVSTDRMLRVIICMKPASSRRLLTAQYVQSDIAFKRVAGFLEFELGGLDLSANIAVTYCRVYLNRQTAYAHAFVFKQIEQIVREDTGTSLQWRHLHSDSLEDHVGILQWAGDQHGGQAKAGLGLHLQSIAAALPPRYDLHQTHRLLSSLTAYEHLWRIFRLCRVHVERNIKTSSVPENVKRKMRSLICVTHHDFEGTLRDISKEGGKKGADWVQDKIRCKFALPGICWERSFIPRPIWQVADSTTNVLESLHADVNREGKFCSLVGGVKKGQFFDDMKLRSLEAFERTGIRPSYKSGHKSENISQGLKRSMVARQKTLASEDDNIHTANKRLRSANDDVSRASTNLSQAQGRLESYLENDGFGRELKKAERRKGAADADFAKALASSRSAKGTGTGRVGLLLPNNP</sequence>
<dbReference type="EMBL" id="KV417540">
    <property type="protein sequence ID" value="KZP22316.1"/>
    <property type="molecule type" value="Genomic_DNA"/>
</dbReference>
<keyword evidence="1" id="KW-0175">Coiled coil</keyword>
<name>A0A166KW54_9AGAM</name>
<evidence type="ECO:0000313" key="3">
    <source>
        <dbReference type="EMBL" id="KZP22316.1"/>
    </source>
</evidence>
<dbReference type="OrthoDB" id="3268409at2759"/>
<reference evidence="3 4" key="1">
    <citation type="journal article" date="2016" name="Mol. Biol. Evol.">
        <title>Comparative Genomics of Early-Diverging Mushroom-Forming Fungi Provides Insights into the Origins of Lignocellulose Decay Capabilities.</title>
        <authorList>
            <person name="Nagy L.G."/>
            <person name="Riley R."/>
            <person name="Tritt A."/>
            <person name="Adam C."/>
            <person name="Daum C."/>
            <person name="Floudas D."/>
            <person name="Sun H."/>
            <person name="Yadav J.S."/>
            <person name="Pangilinan J."/>
            <person name="Larsson K.H."/>
            <person name="Matsuura K."/>
            <person name="Barry K."/>
            <person name="Labutti K."/>
            <person name="Kuo R."/>
            <person name="Ohm R.A."/>
            <person name="Bhattacharya S.S."/>
            <person name="Shirouzu T."/>
            <person name="Yoshinaga Y."/>
            <person name="Martin F.M."/>
            <person name="Grigoriev I.V."/>
            <person name="Hibbett D.S."/>
        </authorList>
    </citation>
    <scope>NUCLEOTIDE SEQUENCE [LARGE SCALE GENOMIC DNA]</scope>
    <source>
        <strain evidence="3 4">CBS 109695</strain>
    </source>
</reference>
<organism evidence="3 4">
    <name type="scientific">Athelia psychrophila</name>
    <dbReference type="NCBI Taxonomy" id="1759441"/>
    <lineage>
        <taxon>Eukaryota</taxon>
        <taxon>Fungi</taxon>
        <taxon>Dikarya</taxon>
        <taxon>Basidiomycota</taxon>
        <taxon>Agaricomycotina</taxon>
        <taxon>Agaricomycetes</taxon>
        <taxon>Agaricomycetidae</taxon>
        <taxon>Atheliales</taxon>
        <taxon>Atheliaceae</taxon>
        <taxon>Athelia</taxon>
    </lineage>
</organism>
<evidence type="ECO:0000313" key="4">
    <source>
        <dbReference type="Proteomes" id="UP000076532"/>
    </source>
</evidence>
<evidence type="ECO:0000256" key="1">
    <source>
        <dbReference type="SAM" id="Coils"/>
    </source>
</evidence>
<feature type="coiled-coil region" evidence="1">
    <location>
        <begin position="846"/>
        <end position="873"/>
    </location>
</feature>
<accession>A0A166KW54</accession>